<dbReference type="EMBL" id="JADWVN010000005">
    <property type="protein sequence ID" value="MBL7525519.1"/>
    <property type="molecule type" value="Genomic_DNA"/>
</dbReference>
<organism evidence="13 14">
    <name type="scientific">Legionella bononiensis</name>
    <dbReference type="NCBI Taxonomy" id="2793102"/>
    <lineage>
        <taxon>Bacteria</taxon>
        <taxon>Pseudomonadati</taxon>
        <taxon>Pseudomonadota</taxon>
        <taxon>Gammaproteobacteria</taxon>
        <taxon>Legionellales</taxon>
        <taxon>Legionellaceae</taxon>
        <taxon>Legionella</taxon>
    </lineage>
</organism>
<evidence type="ECO:0000256" key="6">
    <source>
        <dbReference type="ARBA" id="ARBA00022842"/>
    </source>
</evidence>
<keyword evidence="9 11" id="KW-0464">Manganese</keyword>
<dbReference type="PANTHER" id="PTHR43504">
    <property type="entry name" value="ISOCITRATE DEHYDROGENASE [NADP]"/>
    <property type="match status" value="1"/>
</dbReference>
<evidence type="ECO:0000256" key="2">
    <source>
        <dbReference type="ARBA" id="ARBA00011738"/>
    </source>
</evidence>
<dbReference type="InterPro" id="IPR004439">
    <property type="entry name" value="Isocitrate_DH_NADP_dimer_prok"/>
</dbReference>
<comment type="subunit">
    <text evidence="2">Homodimer.</text>
</comment>
<evidence type="ECO:0000259" key="12">
    <source>
        <dbReference type="SMART" id="SM01329"/>
    </source>
</evidence>
<dbReference type="PROSITE" id="PS00470">
    <property type="entry name" value="IDH_IMDH"/>
    <property type="match status" value="1"/>
</dbReference>
<sequence length="418" mass="45842">MTYDKIKVPAQGEAITVAADLSLRVPNNPIIPFIEGDGIGVDVTPPMIRVVDAAVEKAYGNKRKIAWMEVYAGEKATQVYGSDQWLPKETIDALKKYVVSIKGPLTTPVGGGIRSLNVAIRQDMDLYTCLRPIRYFKGVPSPVREPWKTDMVIFRENAEDIYAGIEWQADSPEAKKVIQFLKNDMGVKKIRFSEHCGIGIKPVSKEGTTRLVKAAIQYAIDNDRQTVTLVHKGNIMKFTEGAFKDWGYQVARDTFGAKEYQGGPWMEFKNPKTGKQIIINDVIADAFLQQILLRPEDYSVIATLNLNGDYISDALAAQVGGIGIAPGANMSDDVAVFEATHGTAPKYAGQNKVNPGSIILSAEMMLRHMGWTEAADLIIKGMEGAIEAKTVTYDFERGMPGATLVSSSGFADAMIKHM</sequence>
<evidence type="ECO:0000256" key="11">
    <source>
        <dbReference type="RuleBase" id="RU004446"/>
    </source>
</evidence>
<evidence type="ECO:0000256" key="8">
    <source>
        <dbReference type="ARBA" id="ARBA00023002"/>
    </source>
</evidence>
<evidence type="ECO:0000313" key="13">
    <source>
        <dbReference type="EMBL" id="MBL7525519.1"/>
    </source>
</evidence>
<dbReference type="RefSeq" id="WP_203109811.1">
    <property type="nucleotide sequence ID" value="NZ_JADOBG010000012.1"/>
</dbReference>
<evidence type="ECO:0000256" key="1">
    <source>
        <dbReference type="ARBA" id="ARBA00007769"/>
    </source>
</evidence>
<dbReference type="Proteomes" id="UP000809910">
    <property type="component" value="Unassembled WGS sequence"/>
</dbReference>
<keyword evidence="8" id="KW-0560">Oxidoreductase</keyword>
<dbReference type="InterPro" id="IPR019818">
    <property type="entry name" value="IsoCit/isopropylmalate_DH_CS"/>
</dbReference>
<name>A0ABS1W860_9GAMM</name>
<evidence type="ECO:0000256" key="3">
    <source>
        <dbReference type="ARBA" id="ARBA00022435"/>
    </source>
</evidence>
<keyword evidence="4 11" id="KW-0816">Tricarboxylic acid cycle</keyword>
<comment type="caution">
    <text evidence="13">The sequence shown here is derived from an EMBL/GenBank/DDBJ whole genome shotgun (WGS) entry which is preliminary data.</text>
</comment>
<protein>
    <recommendedName>
        <fullName evidence="11">Isocitrate dehydrogenase [NADP]</fullName>
        <ecNumber evidence="11">1.1.1.42</ecNumber>
    </recommendedName>
</protein>
<dbReference type="NCBIfam" id="NF005425">
    <property type="entry name" value="PRK07006.1"/>
    <property type="match status" value="1"/>
</dbReference>
<evidence type="ECO:0000256" key="5">
    <source>
        <dbReference type="ARBA" id="ARBA00022723"/>
    </source>
</evidence>
<keyword evidence="6" id="KW-0460">Magnesium</keyword>
<comment type="cofactor">
    <cofactor evidence="11">
        <name>Mg(2+)</name>
        <dbReference type="ChEBI" id="CHEBI:18420"/>
    </cofactor>
    <cofactor evidence="11">
        <name>Mn(2+)</name>
        <dbReference type="ChEBI" id="CHEBI:29035"/>
    </cofactor>
</comment>
<feature type="domain" description="Isopropylmalate dehydrogenase-like" evidence="12">
    <location>
        <begin position="30"/>
        <end position="414"/>
    </location>
</feature>
<comment type="catalytic activity">
    <reaction evidence="10">
        <text>D-threo-isocitrate + NADP(+) = 2-oxoglutarate + CO2 + NADPH</text>
        <dbReference type="Rhea" id="RHEA:19629"/>
        <dbReference type="ChEBI" id="CHEBI:15562"/>
        <dbReference type="ChEBI" id="CHEBI:16526"/>
        <dbReference type="ChEBI" id="CHEBI:16810"/>
        <dbReference type="ChEBI" id="CHEBI:57783"/>
        <dbReference type="ChEBI" id="CHEBI:58349"/>
        <dbReference type="EC" id="1.1.1.42"/>
    </reaction>
</comment>
<keyword evidence="5 11" id="KW-0479">Metal-binding</keyword>
<keyword evidence="7 11" id="KW-0521">NADP</keyword>
<gene>
    <name evidence="13" type="primary">icd</name>
    <name evidence="13" type="ORF">I5282_02890</name>
</gene>
<evidence type="ECO:0000256" key="4">
    <source>
        <dbReference type="ARBA" id="ARBA00022532"/>
    </source>
</evidence>
<evidence type="ECO:0000256" key="10">
    <source>
        <dbReference type="ARBA" id="ARBA00023554"/>
    </source>
</evidence>
<evidence type="ECO:0000256" key="9">
    <source>
        <dbReference type="ARBA" id="ARBA00023211"/>
    </source>
</evidence>
<dbReference type="NCBIfam" id="TIGR00183">
    <property type="entry name" value="prok_nadp_idh"/>
    <property type="match status" value="1"/>
</dbReference>
<keyword evidence="3 11" id="KW-0329">Glyoxylate bypass</keyword>
<evidence type="ECO:0000313" key="14">
    <source>
        <dbReference type="Proteomes" id="UP000809910"/>
    </source>
</evidence>
<evidence type="ECO:0000256" key="7">
    <source>
        <dbReference type="ARBA" id="ARBA00022857"/>
    </source>
</evidence>
<dbReference type="SMART" id="SM01329">
    <property type="entry name" value="Iso_dh"/>
    <property type="match status" value="1"/>
</dbReference>
<dbReference type="Gene3D" id="3.40.718.10">
    <property type="entry name" value="Isopropylmalate Dehydrogenase"/>
    <property type="match status" value="1"/>
</dbReference>
<dbReference type="PANTHER" id="PTHR43504:SF1">
    <property type="entry name" value="ISOCITRATE DEHYDROGENASE [NADP]"/>
    <property type="match status" value="1"/>
</dbReference>
<dbReference type="SUPFAM" id="SSF53659">
    <property type="entry name" value="Isocitrate/Isopropylmalate dehydrogenase-like"/>
    <property type="match status" value="1"/>
</dbReference>
<keyword evidence="14" id="KW-1185">Reference proteome</keyword>
<proteinExistence type="inferred from homology"/>
<dbReference type="EC" id="1.1.1.42" evidence="11"/>
<dbReference type="Pfam" id="PF00180">
    <property type="entry name" value="Iso_dh"/>
    <property type="match status" value="1"/>
</dbReference>
<accession>A0ABS1W860</accession>
<reference evidence="13 14" key="1">
    <citation type="submission" date="2020-12" db="EMBL/GenBank/DDBJ databases">
        <title>WGS of Legionella: environmental sample.</title>
        <authorList>
            <person name="Cristino S."/>
            <person name="Girolamini L."/>
            <person name="Salaris S."/>
            <person name="Pascale M.R."/>
            <person name="Mazzotta M."/>
            <person name="Orsini M."/>
            <person name="Grottola A."/>
        </authorList>
    </citation>
    <scope>NUCLEOTIDE SEQUENCE [LARGE SCALE GENOMIC DNA]</scope>
    <source>
        <strain evidence="13 14">30cs62</strain>
    </source>
</reference>
<comment type="similarity">
    <text evidence="1">Belongs to the isocitrate and isopropylmalate dehydrogenases family.</text>
</comment>
<dbReference type="InterPro" id="IPR024084">
    <property type="entry name" value="IsoPropMal-DH-like_dom"/>
</dbReference>